<dbReference type="OrthoDB" id="5465282at2"/>
<gene>
    <name evidence="2" type="ORF">EUAN_03460</name>
</gene>
<feature type="transmembrane region" description="Helical" evidence="1">
    <location>
        <begin position="6"/>
        <end position="21"/>
    </location>
</feature>
<evidence type="ECO:0000313" key="2">
    <source>
        <dbReference type="EMBL" id="OHW63482.1"/>
    </source>
</evidence>
<dbReference type="EMBL" id="MKIE01000001">
    <property type="protein sequence ID" value="OHW63482.1"/>
    <property type="molecule type" value="Genomic_DNA"/>
</dbReference>
<organism evidence="2 3">
    <name type="scientific">Andreesenia angusta</name>
    <dbReference type="NCBI Taxonomy" id="39480"/>
    <lineage>
        <taxon>Bacteria</taxon>
        <taxon>Bacillati</taxon>
        <taxon>Bacillota</taxon>
        <taxon>Tissierellia</taxon>
        <taxon>Tissierellales</taxon>
        <taxon>Gottschalkiaceae</taxon>
        <taxon>Andreesenia</taxon>
    </lineage>
</organism>
<accession>A0A1S1VA75</accession>
<name>A0A1S1VA75_9FIRM</name>
<keyword evidence="1" id="KW-1133">Transmembrane helix</keyword>
<sequence>MDIFTAAMWIISLAMFVYSMIKDSAKTIKSMKMAKNMMKNMMGEILGILFIVGMFLTFVPVESIKGIVGQFGPAVETGIFAIFGGITLIPAFVAFPLAGALRSGGVNTVSVAAFLTTLTMVGLATFPLEKNTFGVKFAVYRNVLSFGFAIAISILMGVLI</sequence>
<comment type="caution">
    <text evidence="2">The sequence shown here is derived from an EMBL/GenBank/DDBJ whole genome shotgun (WGS) entry which is preliminary data.</text>
</comment>
<feature type="transmembrane region" description="Helical" evidence="1">
    <location>
        <begin position="138"/>
        <end position="159"/>
    </location>
</feature>
<feature type="transmembrane region" description="Helical" evidence="1">
    <location>
        <begin position="41"/>
        <end position="59"/>
    </location>
</feature>
<keyword evidence="1" id="KW-0472">Membrane</keyword>
<feature type="transmembrane region" description="Helical" evidence="1">
    <location>
        <begin position="79"/>
        <end position="98"/>
    </location>
</feature>
<dbReference type="STRING" id="39480.EUAN_03460"/>
<evidence type="ECO:0000313" key="3">
    <source>
        <dbReference type="Proteomes" id="UP000180254"/>
    </source>
</evidence>
<proteinExistence type="predicted"/>
<feature type="transmembrane region" description="Helical" evidence="1">
    <location>
        <begin position="105"/>
        <end position="126"/>
    </location>
</feature>
<keyword evidence="3" id="KW-1185">Reference proteome</keyword>
<keyword evidence="1" id="KW-0812">Transmembrane</keyword>
<dbReference type="RefSeq" id="WP_071060995.1">
    <property type="nucleotide sequence ID" value="NZ_MKIE01000001.1"/>
</dbReference>
<protein>
    <submittedName>
        <fullName evidence="2">Putative permease</fullName>
    </submittedName>
</protein>
<dbReference type="Proteomes" id="UP000180254">
    <property type="component" value="Unassembled WGS sequence"/>
</dbReference>
<evidence type="ECO:0000256" key="1">
    <source>
        <dbReference type="SAM" id="Phobius"/>
    </source>
</evidence>
<reference evidence="2 3" key="1">
    <citation type="submission" date="2016-09" db="EMBL/GenBank/DDBJ databases">
        <title>Genome sequence of Eubacterium angustum.</title>
        <authorList>
            <person name="Poehlein A."/>
            <person name="Daniel R."/>
        </authorList>
    </citation>
    <scope>NUCLEOTIDE SEQUENCE [LARGE SCALE GENOMIC DNA]</scope>
    <source>
        <strain evidence="2 3">DSM 1989</strain>
    </source>
</reference>
<dbReference type="AlphaFoldDB" id="A0A1S1VA75"/>